<dbReference type="InterPro" id="IPR019316">
    <property type="entry name" value="G8_domain"/>
</dbReference>
<dbReference type="Pfam" id="PF24606">
    <property type="entry name" value="CEMIP_beta-hel"/>
    <property type="match status" value="1"/>
</dbReference>
<dbReference type="InterPro" id="IPR055401">
    <property type="entry name" value="CEMIP_beta-hel_dom"/>
</dbReference>
<dbReference type="InterPro" id="IPR012334">
    <property type="entry name" value="Pectin_lyas_fold"/>
</dbReference>
<comment type="similarity">
    <text evidence="4">Belongs to the comF family.</text>
</comment>
<protein>
    <recommendedName>
        <fullName evidence="5">G8 domain-containing protein</fullName>
    </recommendedName>
</protein>
<keyword evidence="2" id="KW-0472">Membrane</keyword>
<dbReference type="Pfam" id="PF10162">
    <property type="entry name" value="G8"/>
    <property type="match status" value="1"/>
</dbReference>
<dbReference type="GO" id="GO:0005886">
    <property type="term" value="C:plasma membrane"/>
    <property type="evidence" value="ECO:0007669"/>
    <property type="project" value="UniProtKB-SubCell"/>
</dbReference>
<dbReference type="OMA" id="HWHDPST"/>
<reference evidence="6 7" key="1">
    <citation type="journal article" date="2011" name="Genome Res.">
        <title>Phylogeny-wide analysis of social amoeba genomes highlights ancient origins for complex intercellular communication.</title>
        <authorList>
            <person name="Heidel A.J."/>
            <person name="Lawal H.M."/>
            <person name="Felder M."/>
            <person name="Schilde C."/>
            <person name="Helps N.R."/>
            <person name="Tunggal B."/>
            <person name="Rivero F."/>
            <person name="John U."/>
            <person name="Schleicher M."/>
            <person name="Eichinger L."/>
            <person name="Platzer M."/>
            <person name="Noegel A.A."/>
            <person name="Schaap P."/>
            <person name="Gloeckner G."/>
        </authorList>
    </citation>
    <scope>NUCLEOTIDE SEQUENCE [LARGE SCALE GENOMIC DNA]</scope>
    <source>
        <strain evidence="7">ATCC 26659 / Pp 5 / PN500</strain>
    </source>
</reference>
<proteinExistence type="inferred from homology"/>
<dbReference type="Proteomes" id="UP000001396">
    <property type="component" value="Unassembled WGS sequence"/>
</dbReference>
<evidence type="ECO:0000256" key="4">
    <source>
        <dbReference type="ARBA" id="ARBA00038413"/>
    </source>
</evidence>
<dbReference type="EMBL" id="ADBJ01000007">
    <property type="protein sequence ID" value="EFA85560.1"/>
    <property type="molecule type" value="Genomic_DNA"/>
</dbReference>
<evidence type="ECO:0000256" key="1">
    <source>
        <dbReference type="ARBA" id="ARBA00004236"/>
    </source>
</evidence>
<feature type="domain" description="G8" evidence="5">
    <location>
        <begin position="516"/>
        <end position="642"/>
    </location>
</feature>
<dbReference type="SMART" id="SM01225">
    <property type="entry name" value="G8"/>
    <property type="match status" value="1"/>
</dbReference>
<dbReference type="InterPro" id="IPR052334">
    <property type="entry name" value="G8_domain-comF-like"/>
</dbReference>
<evidence type="ECO:0000313" key="6">
    <source>
        <dbReference type="EMBL" id="EFA85560.1"/>
    </source>
</evidence>
<evidence type="ECO:0000259" key="5">
    <source>
        <dbReference type="PROSITE" id="PS51484"/>
    </source>
</evidence>
<keyword evidence="7" id="KW-1185">Reference proteome</keyword>
<accession>D3AZH7</accession>
<evidence type="ECO:0000256" key="3">
    <source>
        <dbReference type="ARBA" id="ARBA00023180"/>
    </source>
</evidence>
<dbReference type="InParanoid" id="D3AZH7"/>
<dbReference type="GeneID" id="31357047"/>
<evidence type="ECO:0000313" key="7">
    <source>
        <dbReference type="Proteomes" id="UP000001396"/>
    </source>
</evidence>
<dbReference type="PROSITE" id="PS51484">
    <property type="entry name" value="G8"/>
    <property type="match status" value="1"/>
</dbReference>
<keyword evidence="3" id="KW-0325">Glycoprotein</keyword>
<dbReference type="SUPFAM" id="SSF51126">
    <property type="entry name" value="Pectin lyase-like"/>
    <property type="match status" value="1"/>
</dbReference>
<dbReference type="InterPro" id="IPR011050">
    <property type="entry name" value="Pectin_lyase_fold/virulence"/>
</dbReference>
<dbReference type="Gene3D" id="2.160.20.10">
    <property type="entry name" value="Single-stranded right-handed beta-helix, Pectin lyase-like"/>
    <property type="match status" value="1"/>
</dbReference>
<name>D3AZH7_HETP5</name>
<sequence length="1366" mass="149939">MNFSCSLGTIYPSPVMMKSSNPLLPASIIDLEWNILCKDGNLLDTRTLALVDDILITKYSFQYDSSLTTPKVTFTLLSSSNAFGDLISSPTTSEVLIGSGQKIEATIRAPINYQFNSITFQAYSKASIDINGLKSNIIDIQGCTTDISSPIKLTNLISNQLTICSKSSVTISGFQFSATTGNININSDQNVELSFLYPYVGSISGSTSSSLTPVINGLCSLNAPVVANNKKTIQGTCGSGGSSSVQVTGLTGVNIVSPTSSGSCPTLSTWRDPEPSFAAPTSPAIPNNIPQFTINYPANIASFAMLSTYRSDTSSISNGSGNNVGGVSVANALRAKFGGPSEFHVASIRGNKFFRAGQTYQFNFKSLLGQAPTSSIPFVGFNLCIYDGLEVDANRIYLELNPSELVACYPVSGSLTSTTSWTNFQVSFTIPTTKDIVKGSIGLHVKFTYVYPNDQIFFLKDLDLVIPSRSTTTPPTLLTSDSELVTLRKPPTTLTPQNRANCPHLQNDLVHWHDPSTWGGAVPSPSSVITLPANKKVLISSCSISDSSVIFNKIIVPPTSELIFSDSPIQLNIKDLYVQGKLLIGSKDCRIHSNIQITFHGARTTTDTIATGLGSKGIAVASSGFISIQGKQYKSTWTRLAATAYPDESIIYVQDSINWEVGQKVLITSSRYHNDAQEETENEVLTIAAIQGKVIQFTTPVQFYHYAGLEYQAEVALLSRRISIRGASDSDTESFGGHILTMGNGQFSGLELTKMGQLNMRGRYPLHFHLANHVTNSYISDCSVYNSYYRCYTIHGTHDLLLTENVAYNVKGHCYYIEDGIEENNTISYNLASKVATVGPGAAGSGQGGETFVESETLRQPADSSSSGFYITNAYNRIIGNSASSAWASYAFVKLPNSVGAFKDQVFDPSSRPNLEFDGNTAHSIVSTFYFGACVYVGGKLYYEPGDSRLYYMSGRDERETTDVNGNPVWMKFTNTKSYLCSDGISHWGNRVDIEKYESHDNHRSATVFGSSSIRFALVNGRTPNTMHPWRLNSLHMVQGFQFYDTWTQTILTDVNFRNFIRNPYYNDQTDYPQYQDNRIFVSMTHSTYYKPQGISVVRNITYSGGQPTSQIIGHTVQETDSSRYFNLIDSDGTATQRSGTPTIVGSHLDWWRFDNTCQFQSDWRTWYCNKGSREIGNIDLLVPGLIDQWALNDNIVGYSHLFGPNIPSTPRRSSIVSGNAGITGVTGIGWYVYFTTLGGPSSFDIHTRMIPYGQYIILALKYPAGTTFTGRTTYEWSTPQQRSVLSSVSNFASVLNGNGNQYYFDGNHLYLKLVNQMLTGNQAEEQFQRGGARLFNIFTGFRYHVIATCPSNNCQSADTMPNKWV</sequence>
<dbReference type="STRING" id="670386.D3AZH7"/>
<keyword evidence="2" id="KW-1003">Cell membrane</keyword>
<comment type="caution">
    <text evidence="6">The sequence shown here is derived from an EMBL/GenBank/DDBJ whole genome shotgun (WGS) entry which is preliminary data.</text>
</comment>
<dbReference type="RefSeq" id="XP_020437668.1">
    <property type="nucleotide sequence ID" value="XM_020572525.1"/>
</dbReference>
<organism evidence="6 7">
    <name type="scientific">Heterostelium pallidum (strain ATCC 26659 / Pp 5 / PN500)</name>
    <name type="common">Cellular slime mold</name>
    <name type="synonym">Polysphondylium pallidum</name>
    <dbReference type="NCBI Taxonomy" id="670386"/>
    <lineage>
        <taxon>Eukaryota</taxon>
        <taxon>Amoebozoa</taxon>
        <taxon>Evosea</taxon>
        <taxon>Eumycetozoa</taxon>
        <taxon>Dictyostelia</taxon>
        <taxon>Acytosteliales</taxon>
        <taxon>Acytosteliaceae</taxon>
        <taxon>Heterostelium</taxon>
    </lineage>
</organism>
<evidence type="ECO:0000256" key="2">
    <source>
        <dbReference type="ARBA" id="ARBA00022475"/>
    </source>
</evidence>
<dbReference type="PANTHER" id="PTHR47687">
    <property type="entry name" value="G8 DOMAIN-CONTAINING PROTEIN DDB_G0288475-RELATED"/>
    <property type="match status" value="1"/>
</dbReference>
<comment type="subcellular location">
    <subcellularLocation>
        <location evidence="1">Cell membrane</location>
    </subcellularLocation>
</comment>
<dbReference type="PANTHER" id="PTHR47687:SF4">
    <property type="entry name" value="G8 DOMAIN-CONTAINING PROTEIN DDB_G0286311-RELATED"/>
    <property type="match status" value="1"/>
</dbReference>
<gene>
    <name evidence="6" type="ORF">PPL_01519</name>
</gene>